<feature type="compositionally biased region" description="Polar residues" evidence="1">
    <location>
        <begin position="60"/>
        <end position="79"/>
    </location>
</feature>
<evidence type="ECO:0000313" key="2">
    <source>
        <dbReference type="EMBL" id="KAK9119573.1"/>
    </source>
</evidence>
<dbReference type="AlphaFoldDB" id="A0AAP0NUF8"/>
<evidence type="ECO:0000313" key="3">
    <source>
        <dbReference type="Proteomes" id="UP001419268"/>
    </source>
</evidence>
<gene>
    <name evidence="2" type="ORF">Scep_017666</name>
</gene>
<sequence length="79" mass="8449">MHIKQTACTQFLFLPADVGFASSGASALSPTNSPILERSLPPPACAMCHVLTSHHVHNSHFLQSPRATSASQQGRPITR</sequence>
<protein>
    <submittedName>
        <fullName evidence="2">Uncharacterized protein</fullName>
    </submittedName>
</protein>
<accession>A0AAP0NUF8</accession>
<evidence type="ECO:0000256" key="1">
    <source>
        <dbReference type="SAM" id="MobiDB-lite"/>
    </source>
</evidence>
<feature type="region of interest" description="Disordered" evidence="1">
    <location>
        <begin position="59"/>
        <end position="79"/>
    </location>
</feature>
<organism evidence="2 3">
    <name type="scientific">Stephania cephalantha</name>
    <dbReference type="NCBI Taxonomy" id="152367"/>
    <lineage>
        <taxon>Eukaryota</taxon>
        <taxon>Viridiplantae</taxon>
        <taxon>Streptophyta</taxon>
        <taxon>Embryophyta</taxon>
        <taxon>Tracheophyta</taxon>
        <taxon>Spermatophyta</taxon>
        <taxon>Magnoliopsida</taxon>
        <taxon>Ranunculales</taxon>
        <taxon>Menispermaceae</taxon>
        <taxon>Menispermoideae</taxon>
        <taxon>Cissampelideae</taxon>
        <taxon>Stephania</taxon>
    </lineage>
</organism>
<comment type="caution">
    <text evidence="2">The sequence shown here is derived from an EMBL/GenBank/DDBJ whole genome shotgun (WGS) entry which is preliminary data.</text>
</comment>
<reference evidence="2 3" key="1">
    <citation type="submission" date="2024-01" db="EMBL/GenBank/DDBJ databases">
        <title>Genome assemblies of Stephania.</title>
        <authorList>
            <person name="Yang L."/>
        </authorList>
    </citation>
    <scope>NUCLEOTIDE SEQUENCE [LARGE SCALE GENOMIC DNA]</scope>
    <source>
        <strain evidence="2">JXDWG</strain>
        <tissue evidence="2">Leaf</tissue>
    </source>
</reference>
<dbReference type="EMBL" id="JBBNAG010000007">
    <property type="protein sequence ID" value="KAK9119573.1"/>
    <property type="molecule type" value="Genomic_DNA"/>
</dbReference>
<proteinExistence type="predicted"/>
<name>A0AAP0NUF8_9MAGN</name>
<keyword evidence="3" id="KW-1185">Reference proteome</keyword>
<dbReference type="Proteomes" id="UP001419268">
    <property type="component" value="Unassembled WGS sequence"/>
</dbReference>